<evidence type="ECO:0000313" key="1">
    <source>
        <dbReference type="EMBL" id="QPS06917.1"/>
    </source>
</evidence>
<reference evidence="1 2" key="1">
    <citation type="submission" date="2020-12" db="EMBL/GenBank/DDBJ databases">
        <title>FDA dAtabase for Regulatory Grade micrObial Sequences (FDA-ARGOS): Supporting development and validation of Infectious Disease Dx tests.</title>
        <authorList>
            <person name="Sproer C."/>
            <person name="Gronow S."/>
            <person name="Severitt S."/>
            <person name="Schroder I."/>
            <person name="Tallon L."/>
            <person name="Sadzewicz L."/>
            <person name="Zhao X."/>
            <person name="Boylan J."/>
            <person name="Ott S."/>
            <person name="Bowen H."/>
            <person name="Vavikolanu K."/>
            <person name="Mehta A."/>
            <person name="Aluvathingal J."/>
            <person name="Nadendla S."/>
            <person name="Lowell S."/>
            <person name="Myers T."/>
            <person name="Yan Y."/>
            <person name="Sichtig H."/>
        </authorList>
    </citation>
    <scope>NUCLEOTIDE SEQUENCE [LARGE SCALE GENOMIC DNA]</scope>
    <source>
        <strain evidence="1 2">FDAARGOS_909</strain>
    </source>
</reference>
<name>A0A7T2S145_DELAC</name>
<evidence type="ECO:0000313" key="2">
    <source>
        <dbReference type="Proteomes" id="UP000594778"/>
    </source>
</evidence>
<dbReference type="EMBL" id="CP065668">
    <property type="protein sequence ID" value="QPS06917.1"/>
    <property type="molecule type" value="Genomic_DNA"/>
</dbReference>
<gene>
    <name evidence="1" type="ORF">I6G66_21795</name>
</gene>
<dbReference type="AlphaFoldDB" id="A0A7T2S145"/>
<sequence>MSVFVEGKQLPEQIFLEKFGSYIFFDADIGSSKEMLNAIMGLIFAEFGGDMSVKVFSSANWRLLGIVEKEIEWGGEISGIGKALRDSGEYGGIILLDSLHRWVAYQSRPVDMGVLAINGSVNVCDDDFFSCQDIASWLEMKTDRDKSLVKGFGKRFLQALIKEYG</sequence>
<protein>
    <submittedName>
        <fullName evidence="1">Uncharacterized protein</fullName>
    </submittedName>
</protein>
<organism evidence="1 2">
    <name type="scientific">Delftia acidovorans</name>
    <name type="common">Pseudomonas acidovorans</name>
    <name type="synonym">Comamonas acidovorans</name>
    <dbReference type="NCBI Taxonomy" id="80866"/>
    <lineage>
        <taxon>Bacteria</taxon>
        <taxon>Pseudomonadati</taxon>
        <taxon>Pseudomonadota</taxon>
        <taxon>Betaproteobacteria</taxon>
        <taxon>Burkholderiales</taxon>
        <taxon>Comamonadaceae</taxon>
        <taxon>Delftia</taxon>
    </lineage>
</organism>
<dbReference type="Proteomes" id="UP000594778">
    <property type="component" value="Chromosome"/>
</dbReference>
<proteinExistence type="predicted"/>
<dbReference type="RefSeq" id="WP_197954506.1">
    <property type="nucleotide sequence ID" value="NZ_CP065668.1"/>
</dbReference>
<accession>A0A7T2S145</accession>